<gene>
    <name evidence="1" type="ORF">MUN86_10120</name>
</gene>
<protein>
    <recommendedName>
        <fullName evidence="3">TonB-dependent receptor</fullName>
    </recommendedName>
</protein>
<dbReference type="EMBL" id="CP095061">
    <property type="protein sequence ID" value="UOQ68168.1"/>
    <property type="molecule type" value="Genomic_DNA"/>
</dbReference>
<proteinExistence type="predicted"/>
<organism evidence="1 2">
    <name type="scientific">Hymenobacter volaticus</name>
    <dbReference type="NCBI Taxonomy" id="2932254"/>
    <lineage>
        <taxon>Bacteria</taxon>
        <taxon>Pseudomonadati</taxon>
        <taxon>Bacteroidota</taxon>
        <taxon>Cytophagia</taxon>
        <taxon>Cytophagales</taxon>
        <taxon>Hymenobacteraceae</taxon>
        <taxon>Hymenobacter</taxon>
    </lineage>
</organism>
<dbReference type="Proteomes" id="UP000830401">
    <property type="component" value="Chromosome"/>
</dbReference>
<keyword evidence="2" id="KW-1185">Reference proteome</keyword>
<name>A0ABY4GBA7_9BACT</name>
<evidence type="ECO:0000313" key="2">
    <source>
        <dbReference type="Proteomes" id="UP000830401"/>
    </source>
</evidence>
<dbReference type="RefSeq" id="WP_245124890.1">
    <property type="nucleotide sequence ID" value="NZ_CP095061.1"/>
</dbReference>
<reference evidence="1" key="1">
    <citation type="submission" date="2022-04" db="EMBL/GenBank/DDBJ databases">
        <title>Hymenobacter sp. isolated from the air.</title>
        <authorList>
            <person name="Won M."/>
            <person name="Lee C.-M."/>
            <person name="Woen H.-Y."/>
            <person name="Kwon S.-W."/>
        </authorList>
    </citation>
    <scope>NUCLEOTIDE SEQUENCE</scope>
    <source>
        <strain evidence="1">5420S-77</strain>
    </source>
</reference>
<evidence type="ECO:0000313" key="1">
    <source>
        <dbReference type="EMBL" id="UOQ68168.1"/>
    </source>
</evidence>
<sequence length="68" mass="7661">MILAQLNPRFLVYTHLGINNQNNVSGGVNATTDGKKPQFFIHEAVTEYKVNKYLNLGRAYTTTTVFRA</sequence>
<evidence type="ECO:0008006" key="3">
    <source>
        <dbReference type="Google" id="ProtNLM"/>
    </source>
</evidence>
<accession>A0ABY4GBA7</accession>